<dbReference type="Proteomes" id="UP001300745">
    <property type="component" value="Unassembled WGS sequence"/>
</dbReference>
<comment type="caution">
    <text evidence="1">The sequence shown here is derived from an EMBL/GenBank/DDBJ whole genome shotgun (WGS) entry which is preliminary data.</text>
</comment>
<accession>A0ABT3SME6</accession>
<reference evidence="1 2" key="1">
    <citation type="submission" date="2022-11" db="EMBL/GenBank/DDBJ databases">
        <title>Mycobacterium sp. nov.</title>
        <authorList>
            <person name="Papic B."/>
            <person name="Spicic S."/>
            <person name="Duvnjak S."/>
        </authorList>
    </citation>
    <scope>NUCLEOTIDE SEQUENCE [LARGE SCALE GENOMIC DNA]</scope>
    <source>
        <strain evidence="1 2">CVI_P4</strain>
    </source>
</reference>
<protein>
    <submittedName>
        <fullName evidence="1">Integrase</fullName>
    </submittedName>
</protein>
<keyword evidence="2" id="KW-1185">Reference proteome</keyword>
<evidence type="ECO:0000313" key="2">
    <source>
        <dbReference type="Proteomes" id="UP001300745"/>
    </source>
</evidence>
<dbReference type="EMBL" id="JAPJDO010000045">
    <property type="protein sequence ID" value="MCX2940699.1"/>
    <property type="molecule type" value="Genomic_DNA"/>
</dbReference>
<proteinExistence type="predicted"/>
<name>A0ABT3SME6_9MYCO</name>
<gene>
    <name evidence="1" type="ORF">ORI27_28815</name>
</gene>
<dbReference type="RefSeq" id="WP_266000545.1">
    <property type="nucleotide sequence ID" value="NZ_JAPJDN010000045.1"/>
</dbReference>
<evidence type="ECO:0000313" key="1">
    <source>
        <dbReference type="EMBL" id="MCX2940699.1"/>
    </source>
</evidence>
<sequence length="80" mass="9125">MTKQAAKFREACLTCPMFLTTGEFLPQHREQRQQTLQLITAAEARGQQRLTEMNRQVLHNLDTIITALDDSEAEKANHAD</sequence>
<organism evidence="1 2">
    <name type="scientific">Mycobacterium pinniadriaticum</name>
    <dbReference type="NCBI Taxonomy" id="2994102"/>
    <lineage>
        <taxon>Bacteria</taxon>
        <taxon>Bacillati</taxon>
        <taxon>Actinomycetota</taxon>
        <taxon>Actinomycetes</taxon>
        <taxon>Mycobacteriales</taxon>
        <taxon>Mycobacteriaceae</taxon>
        <taxon>Mycobacterium</taxon>
    </lineage>
</organism>